<gene>
    <name evidence="2" type="ORF">BAE44_0023983</name>
</gene>
<dbReference type="OrthoDB" id="688873at2759"/>
<dbReference type="STRING" id="888268.A0A1E5UQ23"/>
<dbReference type="PANTHER" id="PTHR26379">
    <property type="entry name" value="BTB/POZ AND MATH DOMAIN-CONTAINING PROTEIN 1"/>
    <property type="match status" value="1"/>
</dbReference>
<accession>A0A1E5UQ23</accession>
<dbReference type="InterPro" id="IPR002083">
    <property type="entry name" value="MATH/TRAF_dom"/>
</dbReference>
<dbReference type="Proteomes" id="UP000095767">
    <property type="component" value="Unassembled WGS sequence"/>
</dbReference>
<dbReference type="AlphaFoldDB" id="A0A1E5UQ23"/>
<sequence>MAASQGLRRRTASTCTPEMAWGTYVFKIAGYSLHRALGAGSFILSATFSVGGYDWRIHVYPDGRSSSEEDVDYVAVFLRARTSR</sequence>
<dbReference type="PANTHER" id="PTHR26379:SF187">
    <property type="entry name" value="OS07G0655300 PROTEIN"/>
    <property type="match status" value="1"/>
</dbReference>
<dbReference type="InterPro" id="IPR008974">
    <property type="entry name" value="TRAF-like"/>
</dbReference>
<dbReference type="CDD" id="cd00121">
    <property type="entry name" value="MATH"/>
    <property type="match status" value="1"/>
</dbReference>
<dbReference type="InterPro" id="IPR045005">
    <property type="entry name" value="BPM1-6"/>
</dbReference>
<dbReference type="EMBL" id="LWDX02068330">
    <property type="protein sequence ID" value="OEL14999.1"/>
    <property type="molecule type" value="Genomic_DNA"/>
</dbReference>
<evidence type="ECO:0000259" key="1">
    <source>
        <dbReference type="PROSITE" id="PS50144"/>
    </source>
</evidence>
<dbReference type="Pfam" id="PF22486">
    <property type="entry name" value="MATH_2"/>
    <property type="match status" value="1"/>
</dbReference>
<dbReference type="SUPFAM" id="SSF49599">
    <property type="entry name" value="TRAF domain-like"/>
    <property type="match status" value="1"/>
</dbReference>
<protein>
    <recommendedName>
        <fullName evidence="1">MATH domain-containing protein</fullName>
    </recommendedName>
</protein>
<dbReference type="GO" id="GO:0016567">
    <property type="term" value="P:protein ubiquitination"/>
    <property type="evidence" value="ECO:0007669"/>
    <property type="project" value="InterPro"/>
</dbReference>
<evidence type="ECO:0000313" key="2">
    <source>
        <dbReference type="EMBL" id="OEL14999.1"/>
    </source>
</evidence>
<keyword evidence="3" id="KW-1185">Reference proteome</keyword>
<proteinExistence type="predicted"/>
<feature type="domain" description="MATH" evidence="1">
    <location>
        <begin position="21"/>
        <end position="84"/>
    </location>
</feature>
<dbReference type="Gene3D" id="2.60.210.10">
    <property type="entry name" value="Apoptosis, Tumor Necrosis Factor Receptor Associated Protein 2, Chain A"/>
    <property type="match status" value="1"/>
</dbReference>
<name>A0A1E5UQ23_9POAL</name>
<evidence type="ECO:0000313" key="3">
    <source>
        <dbReference type="Proteomes" id="UP000095767"/>
    </source>
</evidence>
<organism evidence="2 3">
    <name type="scientific">Dichanthelium oligosanthes</name>
    <dbReference type="NCBI Taxonomy" id="888268"/>
    <lineage>
        <taxon>Eukaryota</taxon>
        <taxon>Viridiplantae</taxon>
        <taxon>Streptophyta</taxon>
        <taxon>Embryophyta</taxon>
        <taxon>Tracheophyta</taxon>
        <taxon>Spermatophyta</taxon>
        <taxon>Magnoliopsida</taxon>
        <taxon>Liliopsida</taxon>
        <taxon>Poales</taxon>
        <taxon>Poaceae</taxon>
        <taxon>PACMAD clade</taxon>
        <taxon>Panicoideae</taxon>
        <taxon>Panicodae</taxon>
        <taxon>Paniceae</taxon>
        <taxon>Dichantheliinae</taxon>
        <taxon>Dichanthelium</taxon>
    </lineage>
</organism>
<reference evidence="2 3" key="1">
    <citation type="submission" date="2016-09" db="EMBL/GenBank/DDBJ databases">
        <title>The draft genome of Dichanthelium oligosanthes: A C3 panicoid grass species.</title>
        <authorList>
            <person name="Studer A.J."/>
            <person name="Schnable J.C."/>
            <person name="Brutnell T.P."/>
        </authorList>
    </citation>
    <scope>NUCLEOTIDE SEQUENCE [LARGE SCALE GENOMIC DNA]</scope>
    <source>
        <strain evidence="3">cv. Kellogg 1175</strain>
        <tissue evidence="2">Leaf</tissue>
    </source>
</reference>
<comment type="caution">
    <text evidence="2">The sequence shown here is derived from an EMBL/GenBank/DDBJ whole genome shotgun (WGS) entry which is preliminary data.</text>
</comment>
<dbReference type="PROSITE" id="PS50144">
    <property type="entry name" value="MATH"/>
    <property type="match status" value="1"/>
</dbReference>